<dbReference type="InterPro" id="IPR020449">
    <property type="entry name" value="Tscrpt_reg_AraC-type_HTH"/>
</dbReference>
<protein>
    <submittedName>
        <fullName evidence="6">AraC family transcriptional regulator</fullName>
    </submittedName>
</protein>
<dbReference type="PANTHER" id="PTHR46796:SF2">
    <property type="entry name" value="TRANSCRIPTIONAL REGULATORY PROTEIN"/>
    <property type="match status" value="1"/>
</dbReference>
<dbReference type="PROSITE" id="PS00041">
    <property type="entry name" value="HTH_ARAC_FAMILY_1"/>
    <property type="match status" value="1"/>
</dbReference>
<dbReference type="InterPro" id="IPR037923">
    <property type="entry name" value="HTH-like"/>
</dbReference>
<dbReference type="SMART" id="SM00342">
    <property type="entry name" value="HTH_ARAC"/>
    <property type="match status" value="1"/>
</dbReference>
<dbReference type="Pfam" id="PF02311">
    <property type="entry name" value="AraC_binding"/>
    <property type="match status" value="1"/>
</dbReference>
<dbReference type="SUPFAM" id="SSF46689">
    <property type="entry name" value="Homeodomain-like"/>
    <property type="match status" value="2"/>
</dbReference>
<dbReference type="EMBL" id="SZZP01000033">
    <property type="protein sequence ID" value="TKV73645.1"/>
    <property type="molecule type" value="Genomic_DNA"/>
</dbReference>
<gene>
    <name evidence="6" type="ORF">FDV58_36095</name>
</gene>
<name>A0A4V6CZ72_BRAEL</name>
<keyword evidence="2" id="KW-0238">DNA-binding</keyword>
<dbReference type="AlphaFoldDB" id="A0A4V6CZ72"/>
<dbReference type="GO" id="GO:0003700">
    <property type="term" value="F:DNA-binding transcription factor activity"/>
    <property type="evidence" value="ECO:0007669"/>
    <property type="project" value="InterPro"/>
</dbReference>
<dbReference type="RefSeq" id="WP_137483340.1">
    <property type="nucleotide sequence ID" value="NZ_SZZP01000033.1"/>
</dbReference>
<reference evidence="6 7" key="1">
    <citation type="submission" date="2019-05" db="EMBL/GenBank/DDBJ databases">
        <title>Draft Genome of Bradyrhizobium elkanii strain SEMIA 938, Used in Commercial Inoculants for Lupinus spp. in Brazil.</title>
        <authorList>
            <person name="Hungria M."/>
            <person name="Delamuta J.R.M."/>
            <person name="Ribeiro R.A."/>
            <person name="Nogueira M.A."/>
        </authorList>
    </citation>
    <scope>NUCLEOTIDE SEQUENCE [LARGE SCALE GENOMIC DNA]</scope>
    <source>
        <strain evidence="6 7">Semia 938</strain>
    </source>
</reference>
<keyword evidence="1" id="KW-0805">Transcription regulation</keyword>
<accession>A0A4V6CZ72</accession>
<dbReference type="Proteomes" id="UP000305095">
    <property type="component" value="Unassembled WGS sequence"/>
</dbReference>
<organism evidence="6 7">
    <name type="scientific">Bradyrhizobium elkanii</name>
    <dbReference type="NCBI Taxonomy" id="29448"/>
    <lineage>
        <taxon>Bacteria</taxon>
        <taxon>Pseudomonadati</taxon>
        <taxon>Pseudomonadota</taxon>
        <taxon>Alphaproteobacteria</taxon>
        <taxon>Hyphomicrobiales</taxon>
        <taxon>Nitrobacteraceae</taxon>
        <taxon>Bradyrhizobium</taxon>
    </lineage>
</organism>
<evidence type="ECO:0000256" key="4">
    <source>
        <dbReference type="ARBA" id="ARBA00023163"/>
    </source>
</evidence>
<dbReference type="InterPro" id="IPR003313">
    <property type="entry name" value="AraC-bd"/>
</dbReference>
<dbReference type="InterPro" id="IPR009057">
    <property type="entry name" value="Homeodomain-like_sf"/>
</dbReference>
<evidence type="ECO:0000256" key="3">
    <source>
        <dbReference type="ARBA" id="ARBA00023159"/>
    </source>
</evidence>
<dbReference type="PROSITE" id="PS01124">
    <property type="entry name" value="HTH_ARAC_FAMILY_2"/>
    <property type="match status" value="1"/>
</dbReference>
<keyword evidence="4" id="KW-0804">Transcription</keyword>
<dbReference type="Pfam" id="PF12833">
    <property type="entry name" value="HTH_18"/>
    <property type="match status" value="1"/>
</dbReference>
<keyword evidence="3" id="KW-0010">Activator</keyword>
<sequence>MTALRFESPLDRATFRSSRMFGGIDVMSARFVRHSFAPHSHDELMIGVMHAGVKSFRCGNTRETAAPGNLVVVNPGEMHTGERKQGRELVYAALYVSESALAAMLPRSRADWFVIRQTVIDDRDIWPCLDAAQRLAIAGDDAAATEEAMTCGVSLLFERFGTSKLVHSEADCPRAVDRAVEFLQARACDHISLEDASKASGVGSFHLIRLFQKHVGLTPYAYLTQVRIEKSRKLLRLGEPVAQVALDVGFADQAHFTKRFKQLTGTTPALYARSMQ</sequence>
<evidence type="ECO:0000313" key="6">
    <source>
        <dbReference type="EMBL" id="TKV73645.1"/>
    </source>
</evidence>
<evidence type="ECO:0000313" key="7">
    <source>
        <dbReference type="Proteomes" id="UP000305095"/>
    </source>
</evidence>
<feature type="domain" description="HTH araC/xylS-type" evidence="5">
    <location>
        <begin position="177"/>
        <end position="274"/>
    </location>
</feature>
<dbReference type="PANTHER" id="PTHR46796">
    <property type="entry name" value="HTH-TYPE TRANSCRIPTIONAL ACTIVATOR RHAS-RELATED"/>
    <property type="match status" value="1"/>
</dbReference>
<evidence type="ECO:0000259" key="5">
    <source>
        <dbReference type="PROSITE" id="PS01124"/>
    </source>
</evidence>
<dbReference type="GO" id="GO:0043565">
    <property type="term" value="F:sequence-specific DNA binding"/>
    <property type="evidence" value="ECO:0007669"/>
    <property type="project" value="InterPro"/>
</dbReference>
<dbReference type="InterPro" id="IPR018060">
    <property type="entry name" value="HTH_AraC"/>
</dbReference>
<proteinExistence type="predicted"/>
<evidence type="ECO:0000256" key="1">
    <source>
        <dbReference type="ARBA" id="ARBA00023015"/>
    </source>
</evidence>
<dbReference type="PRINTS" id="PR00032">
    <property type="entry name" value="HTHARAC"/>
</dbReference>
<comment type="caution">
    <text evidence="6">The sequence shown here is derived from an EMBL/GenBank/DDBJ whole genome shotgun (WGS) entry which is preliminary data.</text>
</comment>
<dbReference type="Gene3D" id="1.10.10.60">
    <property type="entry name" value="Homeodomain-like"/>
    <property type="match status" value="2"/>
</dbReference>
<evidence type="ECO:0000256" key="2">
    <source>
        <dbReference type="ARBA" id="ARBA00023125"/>
    </source>
</evidence>
<dbReference type="InterPro" id="IPR018062">
    <property type="entry name" value="HTH_AraC-typ_CS"/>
</dbReference>
<dbReference type="SUPFAM" id="SSF51215">
    <property type="entry name" value="Regulatory protein AraC"/>
    <property type="match status" value="1"/>
</dbReference>
<dbReference type="InterPro" id="IPR050204">
    <property type="entry name" value="AraC_XylS_family_regulators"/>
</dbReference>